<feature type="transmembrane region" description="Helical" evidence="10">
    <location>
        <begin position="204"/>
        <end position="224"/>
    </location>
</feature>
<dbReference type="RefSeq" id="WP_201655672.1">
    <property type="nucleotide sequence ID" value="NZ_JAEQNC010000004.1"/>
</dbReference>
<dbReference type="AlphaFoldDB" id="A0A936YSL9"/>
<feature type="transmembrane region" description="Helical" evidence="10">
    <location>
        <begin position="101"/>
        <end position="122"/>
    </location>
</feature>
<feature type="transmembrane region" description="Helical" evidence="10">
    <location>
        <begin position="63"/>
        <end position="89"/>
    </location>
</feature>
<evidence type="ECO:0000256" key="4">
    <source>
        <dbReference type="ARBA" id="ARBA00022475"/>
    </source>
</evidence>
<evidence type="ECO:0000256" key="8">
    <source>
        <dbReference type="ARBA" id="ARBA00023136"/>
    </source>
</evidence>
<dbReference type="CDD" id="cd13131">
    <property type="entry name" value="MATE_NorM_like"/>
    <property type="match status" value="1"/>
</dbReference>
<evidence type="ECO:0000256" key="5">
    <source>
        <dbReference type="ARBA" id="ARBA00022692"/>
    </source>
</evidence>
<keyword evidence="5 10" id="KW-0812">Transmembrane</keyword>
<keyword evidence="12" id="KW-1185">Reference proteome</keyword>
<feature type="transmembrane region" description="Helical" evidence="10">
    <location>
        <begin position="21"/>
        <end position="43"/>
    </location>
</feature>
<dbReference type="NCBIfam" id="TIGR00797">
    <property type="entry name" value="matE"/>
    <property type="match status" value="1"/>
</dbReference>
<keyword evidence="4" id="KW-1003">Cell membrane</keyword>
<dbReference type="GO" id="GO:0006811">
    <property type="term" value="P:monoatomic ion transport"/>
    <property type="evidence" value="ECO:0007669"/>
    <property type="project" value="UniProtKB-KW"/>
</dbReference>
<keyword evidence="2" id="KW-0813">Transport</keyword>
<feature type="transmembrane region" description="Helical" evidence="10">
    <location>
        <begin position="250"/>
        <end position="278"/>
    </location>
</feature>
<feature type="transmembrane region" description="Helical" evidence="10">
    <location>
        <begin position="432"/>
        <end position="455"/>
    </location>
</feature>
<sequence>MTTLTASNETAIVDNSWKGHFLATLALSIPLIGAQLAQLGIHVTDVFIVGRLGTAELAAMVLAGQYFFTLFIFGSGFATAVVPLAAYAYAQGDTMMVRRSVRMGLWVIIGFGFVTAPPIWFAENVLLFAGQDPHVAKLAGDYLQIAGWGMIPALAFMVLRSFLSAVGHARIILYVTLVVLVFNAFCAYVLVLGHFGMPALGMKGAAIVALCANVLSVLLTLVYIQKHRELRSYEVFVRFWRSDMHVLWEVFRLGLPICLTILAEVSLFTVASLLMGWIGTVELAAHGIALQWASVAFMIPLGLAQAVTVRVGLAAGAADHKALVRASWVAVLIAAGCSMIGSVLFALYPVQLASVYLDTAKPDSAAVLAYASGLVVIAGIFQLVDGLQAVAAGLLRGVKDTTVPMILALISYWPVGFLLAYVLAFPFGMGGIGIWIGFVFGLIAASVLLLGRYVILVRRQGRAT</sequence>
<feature type="transmembrane region" description="Helical" evidence="10">
    <location>
        <begin position="328"/>
        <end position="348"/>
    </location>
</feature>
<evidence type="ECO:0000256" key="7">
    <source>
        <dbReference type="ARBA" id="ARBA00023065"/>
    </source>
</evidence>
<keyword evidence="6 10" id="KW-1133">Transmembrane helix</keyword>
<keyword evidence="8 10" id="KW-0472">Membrane</keyword>
<dbReference type="InterPro" id="IPR048279">
    <property type="entry name" value="MdtK-like"/>
</dbReference>
<feature type="transmembrane region" description="Helical" evidence="10">
    <location>
        <begin position="368"/>
        <end position="394"/>
    </location>
</feature>
<dbReference type="GO" id="GO:0042910">
    <property type="term" value="F:xenobiotic transmembrane transporter activity"/>
    <property type="evidence" value="ECO:0007669"/>
    <property type="project" value="InterPro"/>
</dbReference>
<proteinExistence type="predicted"/>
<dbReference type="PIRSF" id="PIRSF006603">
    <property type="entry name" value="DinF"/>
    <property type="match status" value="1"/>
</dbReference>
<feature type="transmembrane region" description="Helical" evidence="10">
    <location>
        <begin position="142"/>
        <end position="159"/>
    </location>
</feature>
<dbReference type="EMBL" id="JAEQNC010000004">
    <property type="protein sequence ID" value="MBL0371922.1"/>
    <property type="molecule type" value="Genomic_DNA"/>
</dbReference>
<evidence type="ECO:0000256" key="9">
    <source>
        <dbReference type="ARBA" id="ARBA00031636"/>
    </source>
</evidence>
<gene>
    <name evidence="11" type="ORF">JJB09_07775</name>
</gene>
<name>A0A936YSL9_9HYPH</name>
<dbReference type="Pfam" id="PF01554">
    <property type="entry name" value="MatE"/>
    <property type="match status" value="2"/>
</dbReference>
<dbReference type="Proteomes" id="UP000633219">
    <property type="component" value="Unassembled WGS sequence"/>
</dbReference>
<evidence type="ECO:0000256" key="10">
    <source>
        <dbReference type="SAM" id="Phobius"/>
    </source>
</evidence>
<accession>A0A936YSL9</accession>
<comment type="subcellular location">
    <subcellularLocation>
        <location evidence="1">Cell inner membrane</location>
        <topology evidence="1">Multi-pass membrane protein</topology>
    </subcellularLocation>
</comment>
<evidence type="ECO:0000256" key="1">
    <source>
        <dbReference type="ARBA" id="ARBA00004429"/>
    </source>
</evidence>
<reference evidence="11" key="1">
    <citation type="submission" date="2021-01" db="EMBL/GenBank/DDBJ databases">
        <title>Rhizobium sp. strain KVB221 16S ribosomal RNA gene Genome sequencing and assembly.</title>
        <authorList>
            <person name="Kang M."/>
        </authorList>
    </citation>
    <scope>NUCLEOTIDE SEQUENCE</scope>
    <source>
        <strain evidence="11">KVB221</strain>
    </source>
</reference>
<dbReference type="PANTHER" id="PTHR43298:SF2">
    <property type="entry name" value="FMN_FAD EXPORTER YEEO-RELATED"/>
    <property type="match status" value="1"/>
</dbReference>
<protein>
    <recommendedName>
        <fullName evidence="9">Multidrug-efflux transporter</fullName>
    </recommendedName>
</protein>
<feature type="transmembrane region" description="Helical" evidence="10">
    <location>
        <begin position="171"/>
        <end position="192"/>
    </location>
</feature>
<feature type="transmembrane region" description="Helical" evidence="10">
    <location>
        <begin position="290"/>
        <end position="316"/>
    </location>
</feature>
<keyword evidence="3" id="KW-0050">Antiport</keyword>
<feature type="transmembrane region" description="Helical" evidence="10">
    <location>
        <begin position="406"/>
        <end position="426"/>
    </location>
</feature>
<dbReference type="PANTHER" id="PTHR43298">
    <property type="entry name" value="MULTIDRUG RESISTANCE PROTEIN NORM-RELATED"/>
    <property type="match status" value="1"/>
</dbReference>
<keyword evidence="7" id="KW-0406">Ion transport</keyword>
<dbReference type="GO" id="GO:0005886">
    <property type="term" value="C:plasma membrane"/>
    <property type="evidence" value="ECO:0007669"/>
    <property type="project" value="UniProtKB-SubCell"/>
</dbReference>
<evidence type="ECO:0000313" key="12">
    <source>
        <dbReference type="Proteomes" id="UP000633219"/>
    </source>
</evidence>
<comment type="caution">
    <text evidence="11">The sequence shown here is derived from an EMBL/GenBank/DDBJ whole genome shotgun (WGS) entry which is preliminary data.</text>
</comment>
<dbReference type="InterPro" id="IPR002528">
    <property type="entry name" value="MATE_fam"/>
</dbReference>
<evidence type="ECO:0000256" key="2">
    <source>
        <dbReference type="ARBA" id="ARBA00022448"/>
    </source>
</evidence>
<dbReference type="GO" id="GO:0015297">
    <property type="term" value="F:antiporter activity"/>
    <property type="evidence" value="ECO:0007669"/>
    <property type="project" value="UniProtKB-KW"/>
</dbReference>
<dbReference type="InterPro" id="IPR050222">
    <property type="entry name" value="MATE_MdtK"/>
</dbReference>
<organism evidence="11 12">
    <name type="scientific">Rhizobium setariae</name>
    <dbReference type="NCBI Taxonomy" id="2801340"/>
    <lineage>
        <taxon>Bacteria</taxon>
        <taxon>Pseudomonadati</taxon>
        <taxon>Pseudomonadota</taxon>
        <taxon>Alphaproteobacteria</taxon>
        <taxon>Hyphomicrobiales</taxon>
        <taxon>Rhizobiaceae</taxon>
        <taxon>Rhizobium/Agrobacterium group</taxon>
        <taxon>Rhizobium</taxon>
    </lineage>
</organism>
<evidence type="ECO:0000313" key="11">
    <source>
        <dbReference type="EMBL" id="MBL0371922.1"/>
    </source>
</evidence>
<evidence type="ECO:0000256" key="3">
    <source>
        <dbReference type="ARBA" id="ARBA00022449"/>
    </source>
</evidence>
<evidence type="ECO:0000256" key="6">
    <source>
        <dbReference type="ARBA" id="ARBA00022989"/>
    </source>
</evidence>